<name>A0A1T2KXE0_9GAMM</name>
<evidence type="ECO:0000313" key="2">
    <source>
        <dbReference type="Proteomes" id="UP000190198"/>
    </source>
</evidence>
<protein>
    <recommendedName>
        <fullName evidence="3">DUF2750 domain-containing protein</fullName>
    </recommendedName>
</protein>
<dbReference type="InterPro" id="IPR021284">
    <property type="entry name" value="DUF2750"/>
</dbReference>
<dbReference type="Proteomes" id="UP000190198">
    <property type="component" value="Unassembled WGS sequence"/>
</dbReference>
<dbReference type="Pfam" id="PF11042">
    <property type="entry name" value="DUF2750"/>
    <property type="match status" value="1"/>
</dbReference>
<evidence type="ECO:0008006" key="3">
    <source>
        <dbReference type="Google" id="ProtNLM"/>
    </source>
</evidence>
<accession>A0A1T2KXE0</accession>
<gene>
    <name evidence="1" type="ORF">BOW52_10175</name>
</gene>
<dbReference type="AlphaFoldDB" id="A0A1T2KXE0"/>
<reference evidence="1 2" key="1">
    <citation type="submission" date="2016-11" db="EMBL/GenBank/DDBJ databases">
        <title>Mixed transmission modes and dynamic genome evolution in an obligate animal-bacterial symbiosis.</title>
        <authorList>
            <person name="Russell S.L."/>
            <person name="Corbett-Detig R.B."/>
            <person name="Cavanaugh C.M."/>
        </authorList>
    </citation>
    <scope>NUCLEOTIDE SEQUENCE [LARGE SCALE GENOMIC DNA]</scope>
    <source>
        <strain evidence="1">Sp-SM6</strain>
    </source>
</reference>
<keyword evidence="2" id="KW-1185">Reference proteome</keyword>
<dbReference type="EMBL" id="MPRK01000278">
    <property type="protein sequence ID" value="OOZ37503.1"/>
    <property type="molecule type" value="Genomic_DNA"/>
</dbReference>
<sequence length="131" mass="15007">MHEKQIENLLKQSPEERYTYFVRYCADFEQVWGLVVGDNNWVIFKDADGDEIFPVWPHSDLAEVCCFDEQKEMGAKPQAISLDSFIRNCIPDMVSDGVYFGVFYNDKREGLAVEGGVLKTAIEEEVGAVWE</sequence>
<proteinExistence type="predicted"/>
<organism evidence="1 2">
    <name type="scientific">Solemya elarraichensis gill symbiont</name>
    <dbReference type="NCBI Taxonomy" id="1918949"/>
    <lineage>
        <taxon>Bacteria</taxon>
        <taxon>Pseudomonadati</taxon>
        <taxon>Pseudomonadota</taxon>
        <taxon>Gammaproteobacteria</taxon>
        <taxon>sulfur-oxidizing symbionts</taxon>
    </lineage>
</organism>
<comment type="caution">
    <text evidence="1">The sequence shown here is derived from an EMBL/GenBank/DDBJ whole genome shotgun (WGS) entry which is preliminary data.</text>
</comment>
<evidence type="ECO:0000313" key="1">
    <source>
        <dbReference type="EMBL" id="OOZ37503.1"/>
    </source>
</evidence>
<dbReference type="RefSeq" id="WP_167367328.1">
    <property type="nucleotide sequence ID" value="NZ_MPRK01000278.1"/>
</dbReference>